<dbReference type="AlphaFoldDB" id="A0A174I8N8"/>
<dbReference type="CDD" id="cd00093">
    <property type="entry name" value="HTH_XRE"/>
    <property type="match status" value="1"/>
</dbReference>
<keyword evidence="4" id="KW-1185">Reference proteome</keyword>
<dbReference type="eggNOG" id="COG1396">
    <property type="taxonomic scope" value="Bacteria"/>
</dbReference>
<dbReference type="InterPro" id="IPR010982">
    <property type="entry name" value="Lambda_DNA-bd_dom_sf"/>
</dbReference>
<dbReference type="GeneID" id="42775904"/>
<evidence type="ECO:0000313" key="3">
    <source>
        <dbReference type="EMBL" id="OBY10094.1"/>
    </source>
</evidence>
<dbReference type="GO" id="GO:0003677">
    <property type="term" value="F:DNA binding"/>
    <property type="evidence" value="ECO:0007669"/>
    <property type="project" value="UniProtKB-KW"/>
</dbReference>
<evidence type="ECO:0000313" key="4">
    <source>
        <dbReference type="Proteomes" id="UP000092714"/>
    </source>
</evidence>
<dbReference type="Gene3D" id="1.25.40.10">
    <property type="entry name" value="Tetratricopeptide repeat domain"/>
    <property type="match status" value="1"/>
</dbReference>
<dbReference type="EMBL" id="MAPZ01000025">
    <property type="protein sequence ID" value="OBY10094.1"/>
    <property type="molecule type" value="Genomic_DNA"/>
</dbReference>
<evidence type="ECO:0000256" key="1">
    <source>
        <dbReference type="ARBA" id="ARBA00023125"/>
    </source>
</evidence>
<feature type="domain" description="HTH cro/C1-type" evidence="2">
    <location>
        <begin position="7"/>
        <end position="61"/>
    </location>
</feature>
<dbReference type="InterPro" id="IPR011990">
    <property type="entry name" value="TPR-like_helical_dom_sf"/>
</dbReference>
<dbReference type="PROSITE" id="PS50943">
    <property type="entry name" value="HTH_CROC1"/>
    <property type="match status" value="1"/>
</dbReference>
<evidence type="ECO:0000259" key="2">
    <source>
        <dbReference type="PROSITE" id="PS50943"/>
    </source>
</evidence>
<dbReference type="PANTHER" id="PTHR46558:SF11">
    <property type="entry name" value="HTH-TYPE TRANSCRIPTIONAL REGULATOR XRE"/>
    <property type="match status" value="1"/>
</dbReference>
<dbReference type="PANTHER" id="PTHR46558">
    <property type="entry name" value="TRACRIPTIONAL REGULATORY PROTEIN-RELATED-RELATED"/>
    <property type="match status" value="1"/>
</dbReference>
<name>A0A174I8N8_9CLOT</name>
<dbReference type="SUPFAM" id="SSF48452">
    <property type="entry name" value="TPR-like"/>
    <property type="match status" value="1"/>
</dbReference>
<dbReference type="OrthoDB" id="9812495at2"/>
<protein>
    <submittedName>
        <fullName evidence="3">Transcriptional regulator</fullName>
    </submittedName>
</protein>
<dbReference type="SMART" id="SM00530">
    <property type="entry name" value="HTH_XRE"/>
    <property type="match status" value="1"/>
</dbReference>
<keyword evidence="1" id="KW-0238">DNA-binding</keyword>
<accession>A0A174I8N8</accession>
<dbReference type="InterPro" id="IPR001387">
    <property type="entry name" value="Cro/C1-type_HTH"/>
</dbReference>
<dbReference type="Pfam" id="PF01381">
    <property type="entry name" value="HTH_3"/>
    <property type="match status" value="1"/>
</dbReference>
<dbReference type="Proteomes" id="UP000092714">
    <property type="component" value="Unassembled WGS sequence"/>
</dbReference>
<dbReference type="RefSeq" id="WP_027098076.1">
    <property type="nucleotide sequence ID" value="NZ_CABJAZ010000005.1"/>
</dbReference>
<sequence length="343" mass="40276">MKINEVIRYYRKKENLTQEQVANYLNISAPAVNKWENGISYPDITLLSSLARVLKIDVNTLLEFNKELTDTEVKEITKEIGEIISKEGFKKGFERSCALIKQYPNCDELTIGISTVLRIYLLEPSIEDKYKYETKIIEWLELVASSNKEKIASMAKLDLSAIYREKKEYKKAQEILDKIPEIDIDKKIQQALLFESSGEYEKAYSIYESKLWKDSHEVFGILSFIINLLYKENKFNEAEEYVEFCKKIIEVFEFGEYYKYQLDLSLAKEKRDKDKTIEMIIKIVSEANSMNNSMKSKLYRHMKFNVNSSISKDKYEKMVKEAIKKDKTLDFVKNDSRIKSILL</sequence>
<organism evidence="3 4">
    <name type="scientific">Clostridium paraputrificum</name>
    <dbReference type="NCBI Taxonomy" id="29363"/>
    <lineage>
        <taxon>Bacteria</taxon>
        <taxon>Bacillati</taxon>
        <taxon>Bacillota</taxon>
        <taxon>Clostridia</taxon>
        <taxon>Eubacteriales</taxon>
        <taxon>Clostridiaceae</taxon>
        <taxon>Clostridium</taxon>
    </lineage>
</organism>
<reference evidence="3 4" key="1">
    <citation type="submission" date="2016-06" db="EMBL/GenBank/DDBJ databases">
        <authorList>
            <person name="Kjaerup R.B."/>
            <person name="Dalgaard T.S."/>
            <person name="Juul-Madsen H.R."/>
        </authorList>
    </citation>
    <scope>NUCLEOTIDE SEQUENCE [LARGE SCALE GENOMIC DNA]</scope>
    <source>
        <strain evidence="3 4">373-A1</strain>
    </source>
</reference>
<comment type="caution">
    <text evidence="3">The sequence shown here is derived from an EMBL/GenBank/DDBJ whole genome shotgun (WGS) entry which is preliminary data.</text>
</comment>
<dbReference type="SUPFAM" id="SSF47413">
    <property type="entry name" value="lambda repressor-like DNA-binding domains"/>
    <property type="match status" value="1"/>
</dbReference>
<gene>
    <name evidence="3" type="ORF">CP373A1_13415</name>
</gene>
<proteinExistence type="predicted"/>
<dbReference type="Gene3D" id="1.10.260.40">
    <property type="entry name" value="lambda repressor-like DNA-binding domains"/>
    <property type="match status" value="1"/>
</dbReference>